<accession>A0A9P1E8V8</accession>
<evidence type="ECO:0000313" key="2">
    <source>
        <dbReference type="Proteomes" id="UP001152484"/>
    </source>
</evidence>
<sequence>MQRKMFPLVELRGGYYSNYSVGSHIHFPKFCYWSKWEVVTVETIQLVAIYVFQNFAWSKWEVVTVETVFPIKLLCQLVESRGVTVGATVELGSKYVNEIVYISLVEN</sequence>
<name>A0A9P1E8V8_CUSEU</name>
<gene>
    <name evidence="1" type="ORF">CEURO_LOCUS10694</name>
</gene>
<comment type="caution">
    <text evidence="1">The sequence shown here is derived from an EMBL/GenBank/DDBJ whole genome shotgun (WGS) entry which is preliminary data.</text>
</comment>
<protein>
    <submittedName>
        <fullName evidence="1">Uncharacterized protein</fullName>
    </submittedName>
</protein>
<evidence type="ECO:0000313" key="1">
    <source>
        <dbReference type="EMBL" id="CAH9089040.1"/>
    </source>
</evidence>
<dbReference type="AlphaFoldDB" id="A0A9P1E8V8"/>
<organism evidence="1 2">
    <name type="scientific">Cuscuta europaea</name>
    <name type="common">European dodder</name>
    <dbReference type="NCBI Taxonomy" id="41803"/>
    <lineage>
        <taxon>Eukaryota</taxon>
        <taxon>Viridiplantae</taxon>
        <taxon>Streptophyta</taxon>
        <taxon>Embryophyta</taxon>
        <taxon>Tracheophyta</taxon>
        <taxon>Spermatophyta</taxon>
        <taxon>Magnoliopsida</taxon>
        <taxon>eudicotyledons</taxon>
        <taxon>Gunneridae</taxon>
        <taxon>Pentapetalae</taxon>
        <taxon>asterids</taxon>
        <taxon>lamiids</taxon>
        <taxon>Solanales</taxon>
        <taxon>Convolvulaceae</taxon>
        <taxon>Cuscuteae</taxon>
        <taxon>Cuscuta</taxon>
        <taxon>Cuscuta subgen. Cuscuta</taxon>
    </lineage>
</organism>
<dbReference type="Proteomes" id="UP001152484">
    <property type="component" value="Unassembled WGS sequence"/>
</dbReference>
<dbReference type="EMBL" id="CAMAPE010000020">
    <property type="protein sequence ID" value="CAH9089040.1"/>
    <property type="molecule type" value="Genomic_DNA"/>
</dbReference>
<keyword evidence="2" id="KW-1185">Reference proteome</keyword>
<reference evidence="1" key="1">
    <citation type="submission" date="2022-07" db="EMBL/GenBank/DDBJ databases">
        <authorList>
            <person name="Macas J."/>
            <person name="Novak P."/>
            <person name="Neumann P."/>
        </authorList>
    </citation>
    <scope>NUCLEOTIDE SEQUENCE</scope>
</reference>
<proteinExistence type="predicted"/>